<dbReference type="PANTHER" id="PTHR42932:SF1">
    <property type="entry name" value="GENERAL STRESS PROTEIN 20U"/>
    <property type="match status" value="1"/>
</dbReference>
<evidence type="ECO:0000313" key="4">
    <source>
        <dbReference type="EMBL" id="MEE6147064.1"/>
    </source>
</evidence>
<keyword evidence="5" id="KW-1185">Reference proteome</keyword>
<evidence type="ECO:0000256" key="1">
    <source>
        <dbReference type="ARBA" id="ARBA00009497"/>
    </source>
</evidence>
<comment type="similarity">
    <text evidence="1 2">Belongs to the Dps family.</text>
</comment>
<evidence type="ECO:0000313" key="5">
    <source>
        <dbReference type="Proteomes" id="UP001332931"/>
    </source>
</evidence>
<dbReference type="PANTHER" id="PTHR42932">
    <property type="entry name" value="GENERAL STRESS PROTEIN 20U"/>
    <property type="match status" value="1"/>
</dbReference>
<dbReference type="EMBL" id="JAZGJQ010000003">
    <property type="protein sequence ID" value="MEE6147064.1"/>
    <property type="molecule type" value="Genomic_DNA"/>
</dbReference>
<dbReference type="InterPro" id="IPR002177">
    <property type="entry name" value="DPS_DNA-bd"/>
</dbReference>
<dbReference type="InterPro" id="IPR008331">
    <property type="entry name" value="Ferritin_DPS_dom"/>
</dbReference>
<dbReference type="PIRSF" id="PIRSF005900">
    <property type="entry name" value="Dps"/>
    <property type="match status" value="1"/>
</dbReference>
<dbReference type="SUPFAM" id="SSF47240">
    <property type="entry name" value="Ferritin-like"/>
    <property type="match status" value="1"/>
</dbReference>
<name>A0ABU7R8Y9_9ACTN</name>
<accession>A0ABU7R8Y9</accession>
<dbReference type="InterPro" id="IPR012347">
    <property type="entry name" value="Ferritin-like"/>
</dbReference>
<protein>
    <submittedName>
        <fullName evidence="4">DNA starvation/stationary phase protection protein</fullName>
    </submittedName>
</protein>
<reference evidence="4 5" key="1">
    <citation type="submission" date="2024-01" db="EMBL/GenBank/DDBJ databases">
        <title>Description of Olsenella sp. nov., isolated from pig feces.</title>
        <authorList>
            <person name="Chang Y.-H."/>
        </authorList>
    </citation>
    <scope>NUCLEOTIDE SEQUENCE [LARGE SCALE GENOMIC DNA]</scope>
    <source>
        <strain evidence="4 5">YH-ols2223</strain>
    </source>
</reference>
<dbReference type="InterPro" id="IPR009078">
    <property type="entry name" value="Ferritin-like_SF"/>
</dbReference>
<dbReference type="CDD" id="cd01043">
    <property type="entry name" value="DPS"/>
    <property type="match status" value="1"/>
</dbReference>
<evidence type="ECO:0000256" key="2">
    <source>
        <dbReference type="RuleBase" id="RU003875"/>
    </source>
</evidence>
<dbReference type="PRINTS" id="PR01346">
    <property type="entry name" value="HELNAPAPROT"/>
</dbReference>
<proteinExistence type="inferred from homology"/>
<gene>
    <name evidence="4" type="ORF">VXJ25_03490</name>
</gene>
<dbReference type="RefSeq" id="WP_330957832.1">
    <property type="nucleotide sequence ID" value="NZ_JAZGJQ010000003.1"/>
</dbReference>
<organism evidence="4 5">
    <name type="scientific">Olsenella absiana</name>
    <dbReference type="NCBI Taxonomy" id="3115222"/>
    <lineage>
        <taxon>Bacteria</taxon>
        <taxon>Bacillati</taxon>
        <taxon>Actinomycetota</taxon>
        <taxon>Coriobacteriia</taxon>
        <taxon>Coriobacteriales</taxon>
        <taxon>Atopobiaceae</taxon>
        <taxon>Olsenella</taxon>
    </lineage>
</organism>
<comment type="caution">
    <text evidence="4">The sequence shown here is derived from an EMBL/GenBank/DDBJ whole genome shotgun (WGS) entry which is preliminary data.</text>
</comment>
<dbReference type="Pfam" id="PF00210">
    <property type="entry name" value="Ferritin"/>
    <property type="match status" value="1"/>
</dbReference>
<dbReference type="Gene3D" id="1.20.1260.10">
    <property type="match status" value="1"/>
</dbReference>
<sequence>METKLNALLANLTVEYHKLQNQHWFVSGNDFFQAHAQLEELYDELLPAIDDVAELILQLGGKPIASLSEVLAASDIEERPDEALTSKEAFANTRADLSRILEQVSSIKAHADAESNALVSAKMDDYIASLSKTLWMLRQQAA</sequence>
<dbReference type="Proteomes" id="UP001332931">
    <property type="component" value="Unassembled WGS sequence"/>
</dbReference>
<feature type="domain" description="Ferritin/DPS" evidence="3">
    <location>
        <begin position="4"/>
        <end position="140"/>
    </location>
</feature>
<evidence type="ECO:0000259" key="3">
    <source>
        <dbReference type="Pfam" id="PF00210"/>
    </source>
</evidence>